<reference evidence="2 3" key="1">
    <citation type="journal article" date="2017" name="BMC Genomics">
        <title>Whole-genome assembly of Babesia ovata and comparative genomics between closely related pathogens.</title>
        <authorList>
            <person name="Yamagishi J."/>
            <person name="Asada M."/>
            <person name="Hakimi H."/>
            <person name="Tanaka T.Q."/>
            <person name="Sugimoto C."/>
            <person name="Kawazu S."/>
        </authorList>
    </citation>
    <scope>NUCLEOTIDE SEQUENCE [LARGE SCALE GENOMIC DNA]</scope>
    <source>
        <strain evidence="2 3">Miyake</strain>
    </source>
</reference>
<accession>A0A2H6K6J4</accession>
<name>A0A2H6K6J4_9APIC</name>
<protein>
    <submittedName>
        <fullName evidence="2">Spectrin repeat superfamily Extracellular matrix-binding protein, putative</fullName>
    </submittedName>
</protein>
<organism evidence="2 3">
    <name type="scientific">Babesia ovata</name>
    <dbReference type="NCBI Taxonomy" id="189622"/>
    <lineage>
        <taxon>Eukaryota</taxon>
        <taxon>Sar</taxon>
        <taxon>Alveolata</taxon>
        <taxon>Apicomplexa</taxon>
        <taxon>Aconoidasida</taxon>
        <taxon>Piroplasmida</taxon>
        <taxon>Babesiidae</taxon>
        <taxon>Babesia</taxon>
    </lineage>
</organism>
<feature type="compositionally biased region" description="Basic and acidic residues" evidence="1">
    <location>
        <begin position="106"/>
        <end position="123"/>
    </location>
</feature>
<keyword evidence="3" id="KW-1185">Reference proteome</keyword>
<proteinExistence type="predicted"/>
<evidence type="ECO:0000313" key="3">
    <source>
        <dbReference type="Proteomes" id="UP000236319"/>
    </source>
</evidence>
<dbReference type="EMBL" id="BDSA01000001">
    <property type="protein sequence ID" value="GBE58598.1"/>
    <property type="molecule type" value="Genomic_DNA"/>
</dbReference>
<dbReference type="GeneID" id="39872368"/>
<evidence type="ECO:0000313" key="2">
    <source>
        <dbReference type="EMBL" id="GBE58598.1"/>
    </source>
</evidence>
<gene>
    <name evidence="2" type="ORF">BOVATA_000910</name>
</gene>
<dbReference type="OrthoDB" id="366999at2759"/>
<sequence length="1898" mass="211884">MAPKKLTDCPENLRESIDWLIQVKHGNGGGLDKLAEALKKLIGDAIKNATESLEKRQKELDCAEEYYSNFAGSHCQTLLNDIDKAKKSGDEKEISKAQSNYNGHYSEVHGSDSKRDTAKKDLKERQESLNNLKKSLTIFTEAGEECKNLLTNLCDGLQTFLGYDENSKGYTGSGIVYSDLDRLCDGVMAFLHGVLETVKGDESVTKYDVHNYINSVTNKIKGFMHQSPSKFNEAISAVADALGRWDRDLDEKTEDVKMLFKRLETDSFVGLNKSFSALTSCSPADVATMLGECFTKAGALLNDYKIAEAYYGELDPTLKHKLKDEISKIHVQVEKFYGAAMSEDLREVVEVTHHQLRDLQSKVDDKVEQRIEHMKKQLESKFRVDIQTPITNVNERLRSVNGDLDKWIAVAEGMIQTAIKKCDAILLRVDKNKRPAIYNSALTLKDEAIKLRKAASAARDAVMEKVKQALSQVLVLDRAVKDSLGQVKIRVQSEIGGYVEKYVKAVKDEVNKITNQDGLEGVRIRIVDKWARDFKDLETFGTKVEGWIENIIKEENEYVIDRLKAYVTGNTALASLYNEAGKNAIDEDLTKVIAKQIVAKIKVGVIDHASQAVKGMIDSNTVQNNIEAVVFGLGEFSSGIDEKFASKEIGALAGKMAGDIEGVILNPGSSSGTTKLYILQEAMKRILIVLSISARQVAAELGSFTGAEKPKAGMNVDAASSTATKLFNNLRLALLKSSDPGDEYNSTKPFKSASQPEEQLKANIAKTMSDTLTTEIGADDEGGVKLEGVPKFTTYLGILNTSGIKQTKGQLTGEADEGSFPPVIKNIETTGLIELTSGDLPNILKADTIFENPFTAIEQQLKQLANLINANGGEAIDKGVHTLLTELKDMLTKDYLAGKYGLRSGLTRIKNEIWAILGTTTQKNKDNLTKIVAEAKSFHTLIGTEATEAIQEIKAYVNGRVAEATQAIQREAQTQYHKKMSVMFTTMKKEVNKEIHAINTKINADLDSGVKGLLRKVMDKKNSGKKLNDLKDKGSVKELAKPLKEYFDDILGYLFYQVGTGKDDSPHEKVDDVKKKLHKLLHHLEDEKRSKKHNFDDEFSTLLDLLTAAVTNLTSPNFHGFHNPLLLDALKAGMEKFTDQLSCAYVNKYSGCKPTEEWVRQKIQDPSKVPASPPEMELTTEGRNCAKVCLTIMEGLFADFNTLKSKCNGGGEWNGMRIHLGMVDKPNAKSPAKGQQKEKIKNPLGEFFDKRGFKAPEDDKKQNGELRYNEKFTGQQIKTELLDHTRSVPSIQCLADWMKEKNKVAFNVAQSNTNISFIDFVEFLRWLFRKYYNVCQHIHIDSPKAPSNIYQMMQWLSGLRFNPMRSKLEAFFKTLFDKPNGKNDHREYKDIEAKHLKLDATTPFTADTLVVQLGQVCLRSQLALVAILGHGHAGGIYACDFRTNQEKLSYPSNVSSCLDMLVDILRRVFQQTYFVYSLCKNGSSRGGWRDCHYGRYIGGSSWQCNKLYCPKQDCDQKHNQTCNQKADQVANQHVNCGIKSPLQSFLEDGLPGFLPHQFKSPGCRLTCSLNNHFGIPCITPMGFADISTMASHSKNGEYLTNALNEFCNSGSNLATLCSYLSCILRQPPQTLGDMLAFYYQFLKHWNDKKIMQHKSVAFDKAVKIANFGQNYSDLNPTILFDTVLHEKHGKSNHENGDLFSLTDCDPTITSGLPCGRYLHPITLHTRSMYSEKYASSYLSWVTYSTETFLALLHNLYESCKKCETPGTRCCDRSCATDCKVKYADATGTSKIPSTGDKHNEKCNSIVKCPDMHPTLYSPLVAVAPVPAAHHRRPPRRVEDTLPPEITRKPPHRRAVAPRSGAHQLTWEVEILLTVIMFLYNFLAHPAHITHLTTTHRVM</sequence>
<feature type="region of interest" description="Disordered" evidence="1">
    <location>
        <begin position="1827"/>
        <end position="1856"/>
    </location>
</feature>
<comment type="caution">
    <text evidence="2">The sequence shown here is derived from an EMBL/GenBank/DDBJ whole genome shotgun (WGS) entry which is preliminary data.</text>
</comment>
<evidence type="ECO:0000256" key="1">
    <source>
        <dbReference type="SAM" id="MobiDB-lite"/>
    </source>
</evidence>
<dbReference type="Proteomes" id="UP000236319">
    <property type="component" value="Unassembled WGS sequence"/>
</dbReference>
<dbReference type="RefSeq" id="XP_028864841.1">
    <property type="nucleotide sequence ID" value="XM_029009008.1"/>
</dbReference>
<feature type="region of interest" description="Disordered" evidence="1">
    <location>
        <begin position="89"/>
        <end position="123"/>
    </location>
</feature>
<dbReference type="VEuPathDB" id="PiroplasmaDB:BOVATA_000910"/>